<dbReference type="AlphaFoldDB" id="A0A0J1FLL3"/>
<name>A0A0J1FLL3_9FIRM</name>
<evidence type="ECO:0000256" key="1">
    <source>
        <dbReference type="SAM" id="MobiDB-lite"/>
    </source>
</evidence>
<dbReference type="STRING" id="476652.DEAC_c36210"/>
<evidence type="ECO:0000313" key="3">
    <source>
        <dbReference type="Proteomes" id="UP000036356"/>
    </source>
</evidence>
<protein>
    <submittedName>
        <fullName evidence="2">Uncharacterized protein</fullName>
    </submittedName>
</protein>
<organism evidence="2 3">
    <name type="scientific">Desulfosporosinus acididurans</name>
    <dbReference type="NCBI Taxonomy" id="476652"/>
    <lineage>
        <taxon>Bacteria</taxon>
        <taxon>Bacillati</taxon>
        <taxon>Bacillota</taxon>
        <taxon>Clostridia</taxon>
        <taxon>Eubacteriales</taxon>
        <taxon>Desulfitobacteriaceae</taxon>
        <taxon>Desulfosporosinus</taxon>
    </lineage>
</organism>
<keyword evidence="3" id="KW-1185">Reference proteome</keyword>
<dbReference type="EMBL" id="LDZY01000014">
    <property type="protein sequence ID" value="KLU64419.1"/>
    <property type="molecule type" value="Genomic_DNA"/>
</dbReference>
<dbReference type="Proteomes" id="UP000036356">
    <property type="component" value="Unassembled WGS sequence"/>
</dbReference>
<feature type="compositionally biased region" description="Basic and acidic residues" evidence="1">
    <location>
        <begin position="135"/>
        <end position="147"/>
    </location>
</feature>
<proteinExistence type="predicted"/>
<reference evidence="2 3" key="1">
    <citation type="submission" date="2015-06" db="EMBL/GenBank/DDBJ databases">
        <title>Draft genome of the moderately acidophilic sulfate reducer Candidatus Desulfosporosinus acididurans strain M1.</title>
        <authorList>
            <person name="Poehlein A."/>
            <person name="Petzsch P."/>
            <person name="Johnson B.D."/>
            <person name="Schloemann M."/>
            <person name="Daniel R."/>
            <person name="Muehling M."/>
        </authorList>
    </citation>
    <scope>NUCLEOTIDE SEQUENCE [LARGE SCALE GENOMIC DNA]</scope>
    <source>
        <strain evidence="2 3">M1</strain>
    </source>
</reference>
<gene>
    <name evidence="2" type="ORF">DEAC_c36210</name>
</gene>
<accession>A0A0J1FLL3</accession>
<comment type="caution">
    <text evidence="2">The sequence shown here is derived from an EMBL/GenBank/DDBJ whole genome shotgun (WGS) entry which is preliminary data.</text>
</comment>
<evidence type="ECO:0000313" key="2">
    <source>
        <dbReference type="EMBL" id="KLU64419.1"/>
    </source>
</evidence>
<feature type="region of interest" description="Disordered" evidence="1">
    <location>
        <begin position="127"/>
        <end position="147"/>
    </location>
</feature>
<sequence length="147" mass="16508">MLIIKFKAISLHNIGEARSPFAIIYDEVHLLPAPVFRATALVGQLFEVDICNLLNYEIVVSFLDPLRFLGFLRLSLLECSSPEQAASIATARKYQQYVLGLYSPTAVIVREIEKLRKLLEKQGIYPSPEVLDGESVGKRGMKDERKG</sequence>
<dbReference type="RefSeq" id="WP_047811411.1">
    <property type="nucleotide sequence ID" value="NZ_LDZY01000014.1"/>
</dbReference>
<dbReference type="PATRIC" id="fig|476652.3.peg.3819"/>